<evidence type="ECO:0000313" key="2">
    <source>
        <dbReference type="Proteomes" id="UP000204584"/>
    </source>
</evidence>
<proteinExistence type="predicted"/>
<gene>
    <name evidence="1" type="ORF">psal_cds_293</name>
</gene>
<dbReference type="EMBL" id="KC977571">
    <property type="protein sequence ID" value="AGO83886.1"/>
    <property type="molecule type" value="Genomic_DNA"/>
</dbReference>
<protein>
    <submittedName>
        <fullName evidence="1">Uncharacterized protein</fullName>
    </submittedName>
</protein>
<evidence type="ECO:0000313" key="1">
    <source>
        <dbReference type="EMBL" id="AGO83886.1"/>
    </source>
</evidence>
<dbReference type="GeneID" id="16605673"/>
<dbReference type="RefSeq" id="YP_008436952.1">
    <property type="nucleotide sequence ID" value="NC_022098.1"/>
</dbReference>
<dbReference type="KEGG" id="vg:16605673"/>
<reference evidence="1 2" key="1">
    <citation type="journal article" date="2013" name="Science">
        <title>Pandoraviruses: amoeba viruses with genomes up to 2.5 Mb reaching that of parasitic eukaryotes.</title>
        <authorList>
            <person name="Philippe N."/>
            <person name="Legendre M."/>
            <person name="Doutre G."/>
            <person name="Coute Y."/>
            <person name="Poirot O."/>
            <person name="Lescot M."/>
            <person name="Arslan D."/>
            <person name="Seltzer V."/>
            <person name="Bertaux L."/>
            <person name="Bruley C."/>
            <person name="Garin J."/>
            <person name="Claverie J.M."/>
            <person name="Abergel C."/>
        </authorList>
    </citation>
    <scope>NUCLEOTIDE SEQUENCE [LARGE SCALE GENOMIC DNA]</scope>
</reference>
<accession>S4VWR5</accession>
<dbReference type="Proteomes" id="UP000204584">
    <property type="component" value="Segment"/>
</dbReference>
<sequence length="104" mass="11778">MEALLFLVESCRSCPSNRGLVARVLIFFCAAATKRPLSFFMVPRQKTNPVAGEERIGPIFALSFSFELTRFLFADGVHVGEAFDGRKRAHLWCTKKCHWWLGAI</sequence>
<keyword evidence="2" id="KW-1185">Reference proteome</keyword>
<organism evidence="1 2">
    <name type="scientific">Pandoravirus salinus</name>
    <dbReference type="NCBI Taxonomy" id="1349410"/>
    <lineage>
        <taxon>Viruses</taxon>
        <taxon>Pandoravirus</taxon>
    </lineage>
</organism>
<name>S4VWR5_9VIRU</name>